<name>A0ABV6HPT7_9SPHI</name>
<dbReference type="RefSeq" id="WP_130856516.1">
    <property type="nucleotide sequence ID" value="NZ_JBHLWO010000002.1"/>
</dbReference>
<evidence type="ECO:0000256" key="1">
    <source>
        <dbReference type="SAM" id="Phobius"/>
    </source>
</evidence>
<accession>A0ABV6HPT7</accession>
<protein>
    <recommendedName>
        <fullName evidence="4">DUF1440 domain-containing protein</fullName>
    </recommendedName>
</protein>
<sequence length="166" mass="18531">MKNQSDLRLLPVVVRIFIVGLIVGTLDITAAFIKYYLETGKNPLFIFKYIASGVLGSEAFSTGMPAILLGLFLHYGIALSFTIVFCVIYHRLPIISKYKVLSGIFFGFSIWVIMNFLIVPLSSTPKGEFKAGNAIKELLILIGMIGLPLPFLANWLVFNERILKRV</sequence>
<dbReference type="EMBL" id="JBHLWO010000002">
    <property type="protein sequence ID" value="MFC0320898.1"/>
    <property type="molecule type" value="Genomic_DNA"/>
</dbReference>
<proteinExistence type="predicted"/>
<feature type="transmembrane region" description="Helical" evidence="1">
    <location>
        <begin position="100"/>
        <end position="118"/>
    </location>
</feature>
<keyword evidence="3" id="KW-1185">Reference proteome</keyword>
<evidence type="ECO:0000313" key="2">
    <source>
        <dbReference type="EMBL" id="MFC0320898.1"/>
    </source>
</evidence>
<feature type="transmembrane region" description="Helical" evidence="1">
    <location>
        <begin position="138"/>
        <end position="158"/>
    </location>
</feature>
<feature type="transmembrane region" description="Helical" evidence="1">
    <location>
        <begin position="66"/>
        <end position="88"/>
    </location>
</feature>
<dbReference type="Proteomes" id="UP001589774">
    <property type="component" value="Unassembled WGS sequence"/>
</dbReference>
<keyword evidence="1" id="KW-1133">Transmembrane helix</keyword>
<reference evidence="2 3" key="1">
    <citation type="submission" date="2024-09" db="EMBL/GenBank/DDBJ databases">
        <authorList>
            <person name="Sun Q."/>
            <person name="Mori K."/>
        </authorList>
    </citation>
    <scope>NUCLEOTIDE SEQUENCE [LARGE SCALE GENOMIC DNA]</scope>
    <source>
        <strain evidence="2 3">CCM 7765</strain>
    </source>
</reference>
<keyword evidence="1" id="KW-0812">Transmembrane</keyword>
<keyword evidence="1" id="KW-0472">Membrane</keyword>
<comment type="caution">
    <text evidence="2">The sequence shown here is derived from an EMBL/GenBank/DDBJ whole genome shotgun (WGS) entry which is preliminary data.</text>
</comment>
<feature type="transmembrane region" description="Helical" evidence="1">
    <location>
        <begin position="12"/>
        <end position="37"/>
    </location>
</feature>
<evidence type="ECO:0008006" key="4">
    <source>
        <dbReference type="Google" id="ProtNLM"/>
    </source>
</evidence>
<gene>
    <name evidence="2" type="ORF">ACFFI0_21415</name>
</gene>
<organism evidence="2 3">
    <name type="scientific">Olivibacter oleidegradans</name>
    <dbReference type="NCBI Taxonomy" id="760123"/>
    <lineage>
        <taxon>Bacteria</taxon>
        <taxon>Pseudomonadati</taxon>
        <taxon>Bacteroidota</taxon>
        <taxon>Sphingobacteriia</taxon>
        <taxon>Sphingobacteriales</taxon>
        <taxon>Sphingobacteriaceae</taxon>
        <taxon>Olivibacter</taxon>
    </lineage>
</organism>
<evidence type="ECO:0000313" key="3">
    <source>
        <dbReference type="Proteomes" id="UP001589774"/>
    </source>
</evidence>